<dbReference type="RefSeq" id="WP_154576682.1">
    <property type="nucleotide sequence ID" value="NZ_VUMO01000010.1"/>
</dbReference>
<dbReference type="EMBL" id="VUMO01000010">
    <property type="protein sequence ID" value="MSS20312.1"/>
    <property type="molecule type" value="Genomic_DNA"/>
</dbReference>
<dbReference type="InterPro" id="IPR010368">
    <property type="entry name" value="Com_YlbF"/>
</dbReference>
<comment type="caution">
    <text evidence="1">The sequence shown here is derived from an EMBL/GenBank/DDBJ whole genome shotgun (WGS) entry which is preliminary data.</text>
</comment>
<keyword evidence="2" id="KW-1185">Reference proteome</keyword>
<protein>
    <submittedName>
        <fullName evidence="1">YlbF family regulator</fullName>
    </submittedName>
</protein>
<reference evidence="1 2" key="1">
    <citation type="submission" date="2019-08" db="EMBL/GenBank/DDBJ databases">
        <title>In-depth cultivation of the pig gut microbiome towards novel bacterial diversity and tailored functional studies.</title>
        <authorList>
            <person name="Wylensek D."/>
            <person name="Hitch T.C.A."/>
            <person name="Clavel T."/>
        </authorList>
    </citation>
    <scope>NUCLEOTIDE SEQUENCE [LARGE SCALE GENOMIC DNA]</scope>
    <source>
        <strain evidence="1 2">RF-744-FAT-4</strain>
    </source>
</reference>
<dbReference type="AlphaFoldDB" id="A0A7X2NGR8"/>
<proteinExistence type="predicted"/>
<name>A0A7X2NGR8_9FIRM</name>
<evidence type="ECO:0000313" key="2">
    <source>
        <dbReference type="Proteomes" id="UP000461754"/>
    </source>
</evidence>
<sequence>MNIYDEIDQFTQKLSSSPECARFKAAQQKIDADPEMKEKVEAYMREQAMTQARQAMGMPLSQEEIEHFNQKTREMLSIPEIAEFFQAQMLVLPILKTLAERTANAVGFDSSVLNGVLGNFTGA</sequence>
<dbReference type="Proteomes" id="UP000461754">
    <property type="component" value="Unassembled WGS sequence"/>
</dbReference>
<gene>
    <name evidence="1" type="ORF">FYJ52_07865</name>
</gene>
<dbReference type="Pfam" id="PF06133">
    <property type="entry name" value="Com_YlbF"/>
    <property type="match status" value="1"/>
</dbReference>
<dbReference type="SUPFAM" id="SSF158622">
    <property type="entry name" value="YheA/YmcA-like"/>
    <property type="match status" value="1"/>
</dbReference>
<accession>A0A7X2NGR8</accession>
<dbReference type="Gene3D" id="1.20.1500.10">
    <property type="entry name" value="YheA/YmcA-like"/>
    <property type="match status" value="1"/>
</dbReference>
<dbReference type="InterPro" id="IPR023378">
    <property type="entry name" value="YheA/YmcA-like_dom_sf"/>
</dbReference>
<evidence type="ECO:0000313" key="1">
    <source>
        <dbReference type="EMBL" id="MSS20312.1"/>
    </source>
</evidence>
<organism evidence="1 2">
    <name type="scientific">Pseudoramibacter porci</name>
    <dbReference type="NCBI Taxonomy" id="2606631"/>
    <lineage>
        <taxon>Bacteria</taxon>
        <taxon>Bacillati</taxon>
        <taxon>Bacillota</taxon>
        <taxon>Clostridia</taxon>
        <taxon>Eubacteriales</taxon>
        <taxon>Eubacteriaceae</taxon>
        <taxon>Pseudoramibacter</taxon>
    </lineage>
</organism>